<evidence type="ECO:0000313" key="2">
    <source>
        <dbReference type="Proteomes" id="UP001323405"/>
    </source>
</evidence>
<name>A0ABR0GYM1_9PEZI</name>
<dbReference type="GeneID" id="87902650"/>
<sequence>MVSTYRYLDLLRSDPSLGFGHPIALPIAGFNHPILSIRYGCPLSGYLVPSASLTWDERPPTTPLRLRQQACVSEYLGGYSDIGPRIFWLELTRSFRHVTIQSACSLSHYMGSLRSEALSQARLQRRENRAPNSSRHPLRTLASGVTLHSSMVHRDRTLLTGYHVRAGHGSHFDETIGGCSPGHARGVRPSRPVRNDAFVRCLEDSPCGRRDAITLTSVSSSAPILL</sequence>
<keyword evidence="2" id="KW-1185">Reference proteome</keyword>
<organism evidence="1 2">
    <name type="scientific">Podospora pseudocomata</name>
    <dbReference type="NCBI Taxonomy" id="2093779"/>
    <lineage>
        <taxon>Eukaryota</taxon>
        <taxon>Fungi</taxon>
        <taxon>Dikarya</taxon>
        <taxon>Ascomycota</taxon>
        <taxon>Pezizomycotina</taxon>
        <taxon>Sordariomycetes</taxon>
        <taxon>Sordariomycetidae</taxon>
        <taxon>Sordariales</taxon>
        <taxon>Podosporaceae</taxon>
        <taxon>Podospora</taxon>
    </lineage>
</organism>
<dbReference type="RefSeq" id="XP_062749845.1">
    <property type="nucleotide sequence ID" value="XM_062883119.1"/>
</dbReference>
<reference evidence="1 2" key="1">
    <citation type="journal article" date="2023" name="bioRxiv">
        <title>High-quality genome assemblies of four members of thePodospora anserinaspecies complex.</title>
        <authorList>
            <person name="Ament-Velasquez S.L."/>
            <person name="Vogan A.A."/>
            <person name="Wallerman O."/>
            <person name="Hartmann F."/>
            <person name="Gautier V."/>
            <person name="Silar P."/>
            <person name="Giraud T."/>
            <person name="Johannesson H."/>
        </authorList>
    </citation>
    <scope>NUCLEOTIDE SEQUENCE [LARGE SCALE GENOMIC DNA]</scope>
    <source>
        <strain evidence="1 2">CBS 415.72m</strain>
    </source>
</reference>
<dbReference type="Proteomes" id="UP001323405">
    <property type="component" value="Unassembled WGS sequence"/>
</dbReference>
<gene>
    <name evidence="1" type="ORF">QC762_0023470</name>
</gene>
<accession>A0ABR0GYM1</accession>
<dbReference type="EMBL" id="JAFFHA010000001">
    <property type="protein sequence ID" value="KAK4660875.1"/>
    <property type="molecule type" value="Genomic_DNA"/>
</dbReference>
<proteinExistence type="predicted"/>
<comment type="caution">
    <text evidence="1">The sequence shown here is derived from an EMBL/GenBank/DDBJ whole genome shotgun (WGS) entry which is preliminary data.</text>
</comment>
<protein>
    <submittedName>
        <fullName evidence="1">Uncharacterized protein</fullName>
    </submittedName>
</protein>
<evidence type="ECO:0000313" key="1">
    <source>
        <dbReference type="EMBL" id="KAK4660875.1"/>
    </source>
</evidence>